<dbReference type="InterPro" id="IPR003661">
    <property type="entry name" value="HisK_dim/P_dom"/>
</dbReference>
<dbReference type="GO" id="GO:0005524">
    <property type="term" value="F:ATP binding"/>
    <property type="evidence" value="ECO:0007669"/>
    <property type="project" value="UniProtKB-UniRule"/>
</dbReference>
<evidence type="ECO:0000256" key="12">
    <source>
        <dbReference type="ARBA" id="ARBA00022840"/>
    </source>
</evidence>
<dbReference type="Pfam" id="PF01590">
    <property type="entry name" value="GAF"/>
    <property type="match status" value="1"/>
</dbReference>
<dbReference type="FunFam" id="1.10.287.130:FF:000087">
    <property type="entry name" value="Ethylene receptor 4"/>
    <property type="match status" value="1"/>
</dbReference>
<dbReference type="Pfam" id="PF00072">
    <property type="entry name" value="Response_reg"/>
    <property type="match status" value="1"/>
</dbReference>
<feature type="chain" id="PRO_5042921126" description="Ethylene receptor" evidence="25">
    <location>
        <begin position="21"/>
        <end position="746"/>
    </location>
</feature>
<comment type="cofactor">
    <cofactor evidence="20">
        <name>Cu cation</name>
        <dbReference type="ChEBI" id="CHEBI:23378"/>
    </cofactor>
    <text evidence="20">Binds 1 copper ion per dimer.</text>
</comment>
<organism evidence="27 28">
    <name type="scientific">Canna indica</name>
    <name type="common">Indian-shot</name>
    <dbReference type="NCBI Taxonomy" id="4628"/>
    <lineage>
        <taxon>Eukaryota</taxon>
        <taxon>Viridiplantae</taxon>
        <taxon>Streptophyta</taxon>
        <taxon>Embryophyta</taxon>
        <taxon>Tracheophyta</taxon>
        <taxon>Spermatophyta</taxon>
        <taxon>Magnoliopsida</taxon>
        <taxon>Liliopsida</taxon>
        <taxon>Zingiberales</taxon>
        <taxon>Cannaceae</taxon>
        <taxon>Canna</taxon>
    </lineage>
</organism>
<dbReference type="Proteomes" id="UP001327560">
    <property type="component" value="Chromosome 1"/>
</dbReference>
<reference evidence="27 28" key="1">
    <citation type="submission" date="2023-10" db="EMBL/GenBank/DDBJ databases">
        <title>Chromosome-scale genome assembly provides insights into flower coloration mechanisms of Canna indica.</title>
        <authorList>
            <person name="Li C."/>
        </authorList>
    </citation>
    <scope>NUCLEOTIDE SEQUENCE [LARGE SCALE GENOMIC DNA]</scope>
    <source>
        <tissue evidence="27">Flower</tissue>
    </source>
</reference>
<protein>
    <recommendedName>
        <fullName evidence="19">Ethylene receptor</fullName>
    </recommendedName>
</protein>
<dbReference type="InterPro" id="IPR001789">
    <property type="entry name" value="Sig_transdc_resp-reg_receiver"/>
</dbReference>
<evidence type="ECO:0000256" key="13">
    <source>
        <dbReference type="ARBA" id="ARBA00022989"/>
    </source>
</evidence>
<evidence type="ECO:0000256" key="10">
    <source>
        <dbReference type="ARBA" id="ARBA00022777"/>
    </source>
</evidence>
<dbReference type="GO" id="GO:0004674">
    <property type="term" value="F:protein serine/threonine kinase activity"/>
    <property type="evidence" value="ECO:0007669"/>
    <property type="project" value="UniProtKB-ARBA"/>
</dbReference>
<evidence type="ECO:0000256" key="23">
    <source>
        <dbReference type="PROSITE-ProRule" id="PRU00169"/>
    </source>
</evidence>
<dbReference type="PIRSF" id="PIRSF026389">
    <property type="entry name" value="Ethyln_sen_HK"/>
    <property type="match status" value="1"/>
</dbReference>
<gene>
    <name evidence="27" type="ORF">Cni_G03604</name>
</gene>
<feature type="transmembrane region" description="Helical" evidence="24">
    <location>
        <begin position="116"/>
        <end position="137"/>
    </location>
</feature>
<dbReference type="SUPFAM" id="SSF52172">
    <property type="entry name" value="CheY-like"/>
    <property type="match status" value="1"/>
</dbReference>
<evidence type="ECO:0000256" key="17">
    <source>
        <dbReference type="ARBA" id="ARBA00023157"/>
    </source>
</evidence>
<keyword evidence="18 19" id="KW-0675">Receptor</keyword>
<dbReference type="InterPro" id="IPR058544">
    <property type="entry name" value="ETR1_N"/>
</dbReference>
<evidence type="ECO:0000256" key="22">
    <source>
        <dbReference type="PIRSR" id="PIRSR026389-4"/>
    </source>
</evidence>
<comment type="similarity">
    <text evidence="3 19">Belongs to the ethylene receptor family.</text>
</comment>
<feature type="binding site" evidence="20">
    <location>
        <position position="89"/>
    </location>
    <ligand>
        <name>Cu cation</name>
        <dbReference type="ChEBI" id="CHEBI:23378"/>
    </ligand>
</feature>
<dbReference type="InterPro" id="IPR036890">
    <property type="entry name" value="HATPase_C_sf"/>
</dbReference>
<evidence type="ECO:0000256" key="24">
    <source>
        <dbReference type="SAM" id="Phobius"/>
    </source>
</evidence>
<feature type="domain" description="Response regulatory" evidence="26">
    <location>
        <begin position="626"/>
        <end position="744"/>
    </location>
</feature>
<feature type="disulfide bond" description="Interchain" evidence="21">
    <location>
        <position position="30"/>
    </location>
</feature>
<dbReference type="GO" id="GO:0000155">
    <property type="term" value="F:phosphorelay sensor kinase activity"/>
    <property type="evidence" value="ECO:0007669"/>
    <property type="project" value="InterPro"/>
</dbReference>
<keyword evidence="25" id="KW-0732">Signal</keyword>
<dbReference type="PROSITE" id="PS50110">
    <property type="entry name" value="RESPONSE_REGULATORY"/>
    <property type="match status" value="1"/>
</dbReference>
<feature type="binding site" evidence="20">
    <location>
        <position position="93"/>
    </location>
    <ligand>
        <name>Cu cation</name>
        <dbReference type="ChEBI" id="CHEBI:23378"/>
    </ligand>
</feature>
<evidence type="ECO:0000256" key="9">
    <source>
        <dbReference type="ARBA" id="ARBA00022745"/>
    </source>
</evidence>
<evidence type="ECO:0000313" key="28">
    <source>
        <dbReference type="Proteomes" id="UP001327560"/>
    </source>
</evidence>
<dbReference type="CDD" id="cd19933">
    <property type="entry name" value="REC_ETR-like"/>
    <property type="match status" value="1"/>
</dbReference>
<dbReference type="InterPro" id="IPR036097">
    <property type="entry name" value="HisK_dim/P_sf"/>
</dbReference>
<dbReference type="SMART" id="SM00448">
    <property type="entry name" value="REC"/>
    <property type="match status" value="1"/>
</dbReference>
<dbReference type="PANTHER" id="PTHR24423:SF633">
    <property type="entry name" value="ETHYLENE RECEPTOR 2"/>
    <property type="match status" value="1"/>
</dbReference>
<evidence type="ECO:0000259" key="26">
    <source>
        <dbReference type="PROSITE" id="PS50110"/>
    </source>
</evidence>
<evidence type="ECO:0000256" key="8">
    <source>
        <dbReference type="ARBA" id="ARBA00022741"/>
    </source>
</evidence>
<evidence type="ECO:0000256" key="3">
    <source>
        <dbReference type="ARBA" id="ARBA00009842"/>
    </source>
</evidence>
<keyword evidence="28" id="KW-1185">Reference proteome</keyword>
<comment type="function">
    <text evidence="19">May act early in the ethylene signal transduction pathway, possibly as an ethylene receptor, or as a regulator of the pathway.</text>
</comment>
<keyword evidence="14 19" id="KW-0186">Copper</keyword>
<keyword evidence="13 24" id="KW-1133">Transmembrane helix</keyword>
<evidence type="ECO:0000256" key="16">
    <source>
        <dbReference type="ARBA" id="ARBA00023136"/>
    </source>
</evidence>
<name>A0AAQ3Q3L6_9LILI</name>
<evidence type="ECO:0000256" key="20">
    <source>
        <dbReference type="PIRSR" id="PIRSR026389-2"/>
    </source>
</evidence>
<keyword evidence="16 19" id="KW-0472">Membrane</keyword>
<evidence type="ECO:0000256" key="1">
    <source>
        <dbReference type="ARBA" id="ARBA00000085"/>
    </source>
</evidence>
<evidence type="ECO:0000256" key="6">
    <source>
        <dbReference type="ARBA" id="ARBA00022692"/>
    </source>
</evidence>
<dbReference type="SUPFAM" id="SSF47384">
    <property type="entry name" value="Homodimeric domain of signal transducing histidine kinase"/>
    <property type="match status" value="1"/>
</dbReference>
<feature type="cross-link" description="Glycyl lysine isopeptide (Lys-Gly) (interchain with G-Cter in ubiquitin)" evidence="22">
    <location>
        <position position="729"/>
    </location>
</feature>
<evidence type="ECO:0000256" key="21">
    <source>
        <dbReference type="PIRSR" id="PIRSR026389-3"/>
    </source>
</evidence>
<sequence length="746" mass="83655">MPRVVYHGILIASLFPFVLAAEIEFPLCDCDGEGLWNVEGIRNCQKVSDLLIAAAYLSIPLELLYFVAGSNLFPFKWILFQFSSFIVLCGLTHLLNAFTYKPHSFLLVLSLTISKFLTALVSFLTAITLLTLIPQLLRVKLRENFLRLKASELDRDLGLMKRQEEACWHVRMLTQEIRKSLDKHTILYTTLVELSKTLHLQNCAVWMPNENKSKMNLTHQLSRSSDVDPPSIPMDDPVVKEVKKCDGVKILKPDTVLGSASSGVVDEPGAVAAIRMPMLKVSDFKGGTPEVIQACYAILVLVLPKNDPRIWSRHELELIEVVADQVAVALSHAAVLEESHMIRDKLIEQNRALLQAKQKVMMASEAWNLFQKVMSQGIRRPFHSTLGLLSVMQQANLTPEQRLIVNAMAKTGSVVSTLINDIMEINREQFNLEMRPFQLQTLIKEVACIARVLCDSRGFGFEFLIENMVLSQVMGDERRILHVLLHIVGGLLNGSDGGCLTLRVWSTSEPADCQDKRWIWKSKITNVYGFMKFEITIRRSLISSSLIHLDKRPGREGFDIGLSFNMCEKLVQLMQGNILIIPSSHGQPECVTLVLRIQLEPPTLISELGESFESHHSSIIPLEGFKVLLVDDDGVNRVVTQKLLEKIGCCVSSLSSGAECLSFLDASGMHFQIVILDLNMPNMNGYEVAAKIRKLKTGHWPLIIALTASTEDHVWEKCVHSGMNGLIRKPAALPELEKELLRVLRT</sequence>
<dbReference type="GO" id="GO:0046872">
    <property type="term" value="F:metal ion binding"/>
    <property type="evidence" value="ECO:0007669"/>
    <property type="project" value="UniProtKB-UniRule"/>
</dbReference>
<evidence type="ECO:0000256" key="15">
    <source>
        <dbReference type="ARBA" id="ARBA00023012"/>
    </source>
</evidence>
<comment type="catalytic activity">
    <reaction evidence="1">
        <text>ATP + protein L-histidine = ADP + protein N-phospho-L-histidine.</text>
        <dbReference type="EC" id="2.7.13.3"/>
    </reaction>
</comment>
<keyword evidence="12 19" id="KW-0067">ATP-binding</keyword>
<evidence type="ECO:0000256" key="5">
    <source>
        <dbReference type="ARBA" id="ARBA00022679"/>
    </source>
</evidence>
<proteinExistence type="inferred from homology"/>
<comment type="subcellular location">
    <subcellularLocation>
        <location evidence="2">Endoplasmic reticulum membrane</location>
        <topology evidence="2">Multi-pass membrane protein</topology>
    </subcellularLocation>
</comment>
<evidence type="ECO:0000256" key="7">
    <source>
        <dbReference type="ARBA" id="ARBA00022723"/>
    </source>
</evidence>
<evidence type="ECO:0000256" key="14">
    <source>
        <dbReference type="ARBA" id="ARBA00023008"/>
    </source>
</evidence>
<dbReference type="SMART" id="SM00388">
    <property type="entry name" value="HisKA"/>
    <property type="match status" value="1"/>
</dbReference>
<keyword evidence="17 21" id="KW-1015">Disulfide bond</keyword>
<keyword evidence="10 19" id="KW-0418">Kinase</keyword>
<evidence type="ECO:0000256" key="25">
    <source>
        <dbReference type="SAM" id="SignalP"/>
    </source>
</evidence>
<dbReference type="InterPro" id="IPR011006">
    <property type="entry name" value="CheY-like_superfamily"/>
</dbReference>
<keyword evidence="11 19" id="KW-0256">Endoplasmic reticulum</keyword>
<dbReference type="SUPFAM" id="SSF55781">
    <property type="entry name" value="GAF domain-like"/>
    <property type="match status" value="1"/>
</dbReference>
<dbReference type="Gene3D" id="1.10.287.130">
    <property type="match status" value="1"/>
</dbReference>
<dbReference type="Gene3D" id="3.40.50.2300">
    <property type="match status" value="1"/>
</dbReference>
<dbReference type="Gene3D" id="3.30.565.10">
    <property type="entry name" value="Histidine kinase-like ATPase, C-terminal domain"/>
    <property type="match status" value="1"/>
</dbReference>
<feature type="disulfide bond" description="Interchain" evidence="21">
    <location>
        <position position="28"/>
    </location>
</feature>
<keyword evidence="9 19" id="KW-0936">Ethylene signaling pathway</keyword>
<dbReference type="InterPro" id="IPR014525">
    <property type="entry name" value="ETR"/>
</dbReference>
<dbReference type="GO" id="GO:0010105">
    <property type="term" value="P:negative regulation of ethylene-activated signaling pathway"/>
    <property type="evidence" value="ECO:0007669"/>
    <property type="project" value="UniProtKB-ARBA"/>
</dbReference>
<dbReference type="PANTHER" id="PTHR24423">
    <property type="entry name" value="TWO-COMPONENT SENSOR HISTIDINE KINASE"/>
    <property type="match status" value="1"/>
</dbReference>
<dbReference type="AlphaFoldDB" id="A0AAQ3Q3L6"/>
<keyword evidence="5 19" id="KW-0808">Transferase</keyword>
<feature type="signal peptide" evidence="25">
    <location>
        <begin position="1"/>
        <end position="20"/>
    </location>
</feature>
<evidence type="ECO:0000256" key="2">
    <source>
        <dbReference type="ARBA" id="ARBA00004477"/>
    </source>
</evidence>
<keyword evidence="7 19" id="KW-0479">Metal-binding</keyword>
<dbReference type="InterPro" id="IPR029016">
    <property type="entry name" value="GAF-like_dom_sf"/>
</dbReference>
<evidence type="ECO:0000256" key="4">
    <source>
        <dbReference type="ARBA" id="ARBA00022553"/>
    </source>
</evidence>
<dbReference type="Gene3D" id="3.30.450.40">
    <property type="match status" value="1"/>
</dbReference>
<dbReference type="EMBL" id="CP136890">
    <property type="protein sequence ID" value="WOK94899.1"/>
    <property type="molecule type" value="Genomic_DNA"/>
</dbReference>
<evidence type="ECO:0000256" key="11">
    <source>
        <dbReference type="ARBA" id="ARBA00022824"/>
    </source>
</evidence>
<accession>A0AAQ3Q3L6</accession>
<dbReference type="InterPro" id="IPR003018">
    <property type="entry name" value="GAF"/>
</dbReference>
<dbReference type="GO" id="GO:0051740">
    <property type="term" value="F:ethylene binding"/>
    <property type="evidence" value="ECO:0007669"/>
    <property type="project" value="UniProtKB-UniRule"/>
</dbReference>
<evidence type="ECO:0000256" key="18">
    <source>
        <dbReference type="ARBA" id="ARBA00023170"/>
    </source>
</evidence>
<evidence type="ECO:0000256" key="19">
    <source>
        <dbReference type="PIRNR" id="PIRNR026389"/>
    </source>
</evidence>
<dbReference type="SMART" id="SM00065">
    <property type="entry name" value="GAF"/>
    <property type="match status" value="1"/>
</dbReference>
<feature type="transmembrane region" description="Helical" evidence="24">
    <location>
        <begin position="50"/>
        <end position="68"/>
    </location>
</feature>
<dbReference type="GO" id="GO:0038199">
    <property type="term" value="F:ethylene receptor activity"/>
    <property type="evidence" value="ECO:0007669"/>
    <property type="project" value="UniProtKB-UniRule"/>
</dbReference>
<keyword evidence="15 19" id="KW-0902">Two-component regulatory system</keyword>
<dbReference type="Pfam" id="PF25487">
    <property type="entry name" value="ETR1_N"/>
    <property type="match status" value="1"/>
</dbReference>
<keyword evidence="4 23" id="KW-0597">Phosphoprotein</keyword>
<evidence type="ECO:0000313" key="27">
    <source>
        <dbReference type="EMBL" id="WOK94899.1"/>
    </source>
</evidence>
<dbReference type="GO" id="GO:0005789">
    <property type="term" value="C:endoplasmic reticulum membrane"/>
    <property type="evidence" value="ECO:0007669"/>
    <property type="project" value="UniProtKB-SubCell"/>
</dbReference>
<feature type="transmembrane region" description="Helical" evidence="24">
    <location>
        <begin position="75"/>
        <end position="96"/>
    </location>
</feature>
<keyword evidence="8 19" id="KW-0547">Nucleotide-binding</keyword>
<keyword evidence="6 24" id="KW-0812">Transmembrane</keyword>
<feature type="modified residue" description="4-aspartylphosphate" evidence="23">
    <location>
        <position position="677"/>
    </location>
</feature>